<organism evidence="1 2">
    <name type="scientific">Deinococcus multiflagellatus</name>
    <dbReference type="NCBI Taxonomy" id="1656887"/>
    <lineage>
        <taxon>Bacteria</taxon>
        <taxon>Thermotogati</taxon>
        <taxon>Deinococcota</taxon>
        <taxon>Deinococci</taxon>
        <taxon>Deinococcales</taxon>
        <taxon>Deinococcaceae</taxon>
        <taxon>Deinococcus</taxon>
    </lineage>
</organism>
<sequence length="110" mass="12457">MKDEPLSFPDTAEAIVQTCINTRRLYDPAVPVEDLELLGELTPDDVRKARETRLHLQHDVDLTPYRGAASAEQLQTLHERITATGVQPQWRSPLQLRLTLFTAPESPQEV</sequence>
<dbReference type="RefSeq" id="WP_224611758.1">
    <property type="nucleotide sequence ID" value="NZ_JAIQXV010000020.1"/>
</dbReference>
<dbReference type="Proteomes" id="UP001596317">
    <property type="component" value="Unassembled WGS sequence"/>
</dbReference>
<protein>
    <submittedName>
        <fullName evidence="1">Uncharacterized protein</fullName>
    </submittedName>
</protein>
<proteinExistence type="predicted"/>
<comment type="caution">
    <text evidence="1">The sequence shown here is derived from an EMBL/GenBank/DDBJ whole genome shotgun (WGS) entry which is preliminary data.</text>
</comment>
<evidence type="ECO:0000313" key="2">
    <source>
        <dbReference type="Proteomes" id="UP001596317"/>
    </source>
</evidence>
<accession>A0ABW1ZRZ8</accession>
<keyword evidence="2" id="KW-1185">Reference proteome</keyword>
<dbReference type="EMBL" id="JBHSWB010000002">
    <property type="protein sequence ID" value="MFC6662960.1"/>
    <property type="molecule type" value="Genomic_DNA"/>
</dbReference>
<evidence type="ECO:0000313" key="1">
    <source>
        <dbReference type="EMBL" id="MFC6662960.1"/>
    </source>
</evidence>
<reference evidence="2" key="1">
    <citation type="journal article" date="2019" name="Int. J. Syst. Evol. Microbiol.">
        <title>The Global Catalogue of Microorganisms (GCM) 10K type strain sequencing project: providing services to taxonomists for standard genome sequencing and annotation.</title>
        <authorList>
            <consortium name="The Broad Institute Genomics Platform"/>
            <consortium name="The Broad Institute Genome Sequencing Center for Infectious Disease"/>
            <person name="Wu L."/>
            <person name="Ma J."/>
        </authorList>
    </citation>
    <scope>NUCLEOTIDE SEQUENCE [LARGE SCALE GENOMIC DNA]</scope>
    <source>
        <strain evidence="2">CCUG 63830</strain>
    </source>
</reference>
<gene>
    <name evidence="1" type="ORF">ACFP90_23230</name>
</gene>
<name>A0ABW1ZRZ8_9DEIO</name>